<dbReference type="RefSeq" id="XP_010452861.1">
    <property type="nucleotide sequence ID" value="XM_010454559.2"/>
</dbReference>
<dbReference type="InterPro" id="IPR039146">
    <property type="entry name" value="GPANK1"/>
</dbReference>
<evidence type="ECO:0000313" key="3">
    <source>
        <dbReference type="Proteomes" id="UP000694864"/>
    </source>
</evidence>
<sequence>MEDSSVSTSAWGANIGVEHLKKHGHGWKESTSLGIAEQGILMPIDTQVKHNKLGLRAEKLKIQWRKKILKSQATIPQNSEKLSCCVQVSNVMGESSGSSSSLPAINSSNIGFQLLKKHGWTEGTGLGVAEQGILVPVQAEPKNNKRGLGAEQPAKRKAAQPKATASEHEKDEGDSKKSKKLSKKMRKMMEHEKHLQEKEFERAFFREFWPDNL</sequence>
<feature type="domain" description="G-patch" evidence="2">
    <location>
        <begin position="107"/>
        <end position="153"/>
    </location>
</feature>
<dbReference type="SMART" id="SM00443">
    <property type="entry name" value="G_patch"/>
    <property type="match status" value="2"/>
</dbReference>
<reference evidence="3" key="1">
    <citation type="journal article" date="2014" name="Nat. Commun.">
        <title>The emerging biofuel crop Camelina sativa retains a highly undifferentiated hexaploid genome structure.</title>
        <authorList>
            <person name="Kagale S."/>
            <person name="Koh C."/>
            <person name="Nixon J."/>
            <person name="Bollina V."/>
            <person name="Clarke W.E."/>
            <person name="Tuteja R."/>
            <person name="Spillane C."/>
            <person name="Robinson S.J."/>
            <person name="Links M.G."/>
            <person name="Clarke C."/>
            <person name="Higgins E.E."/>
            <person name="Huebert T."/>
            <person name="Sharpe A.G."/>
            <person name="Parkin I.A."/>
        </authorList>
    </citation>
    <scope>NUCLEOTIDE SEQUENCE [LARGE SCALE GENOMIC DNA]</scope>
    <source>
        <strain evidence="3">cv. DH55</strain>
    </source>
</reference>
<dbReference type="GeneID" id="104734883"/>
<evidence type="ECO:0000256" key="1">
    <source>
        <dbReference type="SAM" id="MobiDB-lite"/>
    </source>
</evidence>
<dbReference type="PROSITE" id="PS50174">
    <property type="entry name" value="G_PATCH"/>
    <property type="match status" value="2"/>
</dbReference>
<dbReference type="InterPro" id="IPR000467">
    <property type="entry name" value="G_patch_dom"/>
</dbReference>
<keyword evidence="3" id="KW-1185">Reference proteome</keyword>
<feature type="compositionally biased region" description="Basic and acidic residues" evidence="1">
    <location>
        <begin position="165"/>
        <end position="176"/>
    </location>
</feature>
<proteinExistence type="predicted"/>
<gene>
    <name evidence="4" type="primary">LOC104734883</name>
</gene>
<dbReference type="Pfam" id="PF01585">
    <property type="entry name" value="G-patch"/>
    <property type="match status" value="2"/>
</dbReference>
<feature type="domain" description="G-patch" evidence="2">
    <location>
        <begin position="26"/>
        <end position="60"/>
    </location>
</feature>
<reference evidence="4" key="2">
    <citation type="submission" date="2025-08" db="UniProtKB">
        <authorList>
            <consortium name="RefSeq"/>
        </authorList>
    </citation>
    <scope>IDENTIFICATION</scope>
    <source>
        <tissue evidence="4">Leaf</tissue>
    </source>
</reference>
<evidence type="ECO:0000313" key="4">
    <source>
        <dbReference type="RefSeq" id="XP_010452861.1"/>
    </source>
</evidence>
<feature type="compositionally biased region" description="Basic and acidic residues" evidence="1">
    <location>
        <begin position="187"/>
        <end position="196"/>
    </location>
</feature>
<accession>A0ABM0V9A7</accession>
<dbReference type="PANTHER" id="PTHR20923">
    <property type="entry name" value="BAT4 PROTEIN-RELATED"/>
    <property type="match status" value="1"/>
</dbReference>
<evidence type="ECO:0000259" key="2">
    <source>
        <dbReference type="PROSITE" id="PS50174"/>
    </source>
</evidence>
<feature type="compositionally biased region" description="Basic residues" evidence="1">
    <location>
        <begin position="177"/>
        <end position="186"/>
    </location>
</feature>
<organism evidence="3 4">
    <name type="scientific">Camelina sativa</name>
    <name type="common">False flax</name>
    <name type="synonym">Myagrum sativum</name>
    <dbReference type="NCBI Taxonomy" id="90675"/>
    <lineage>
        <taxon>Eukaryota</taxon>
        <taxon>Viridiplantae</taxon>
        <taxon>Streptophyta</taxon>
        <taxon>Embryophyta</taxon>
        <taxon>Tracheophyta</taxon>
        <taxon>Spermatophyta</taxon>
        <taxon>Magnoliopsida</taxon>
        <taxon>eudicotyledons</taxon>
        <taxon>Gunneridae</taxon>
        <taxon>Pentapetalae</taxon>
        <taxon>rosids</taxon>
        <taxon>malvids</taxon>
        <taxon>Brassicales</taxon>
        <taxon>Brassicaceae</taxon>
        <taxon>Camelineae</taxon>
        <taxon>Camelina</taxon>
    </lineage>
</organism>
<protein>
    <submittedName>
        <fullName evidence="4">Meiotically up-regulated protein C1442.13c isoform X1</fullName>
    </submittedName>
</protein>
<feature type="region of interest" description="Disordered" evidence="1">
    <location>
        <begin position="139"/>
        <end position="196"/>
    </location>
</feature>
<name>A0ABM0V9A7_CAMSA</name>
<dbReference type="Proteomes" id="UP000694864">
    <property type="component" value="Chromosome 13"/>
</dbReference>
<dbReference type="PANTHER" id="PTHR20923:SF1">
    <property type="entry name" value="G PATCH DOMAIN AND ANKYRIN REPEAT-CONTAINING PROTEIN 1"/>
    <property type="match status" value="1"/>
</dbReference>